<dbReference type="AlphaFoldDB" id="A0A9N9FL20"/>
<evidence type="ECO:0000313" key="5">
    <source>
        <dbReference type="EMBL" id="CAG8540860.1"/>
    </source>
</evidence>
<evidence type="ECO:0000259" key="4">
    <source>
        <dbReference type="Pfam" id="PF00298"/>
    </source>
</evidence>
<keyword evidence="6" id="KW-1185">Reference proteome</keyword>
<dbReference type="Gene3D" id="1.10.10.250">
    <property type="entry name" value="Ribosomal protein L11, C-terminal domain"/>
    <property type="match status" value="1"/>
</dbReference>
<keyword evidence="3" id="KW-0687">Ribonucleoprotein</keyword>
<dbReference type="InterPro" id="IPR020783">
    <property type="entry name" value="Ribosomal_uL11_C"/>
</dbReference>
<dbReference type="GO" id="GO:0003735">
    <property type="term" value="F:structural constituent of ribosome"/>
    <property type="evidence" value="ECO:0007669"/>
    <property type="project" value="InterPro"/>
</dbReference>
<evidence type="ECO:0000256" key="3">
    <source>
        <dbReference type="ARBA" id="ARBA00023274"/>
    </source>
</evidence>
<keyword evidence="2" id="KW-0689">Ribosomal protein</keyword>
<sequence>MITRKATKIKYIIPAGKATPTPPLSTIFNQHNRRAIDFLGINSDTIFKNPKGGALGKISLKHVYEIALIKNQQENMLDYELKDICKSLIEASKSVGIEIVP</sequence>
<evidence type="ECO:0000256" key="2">
    <source>
        <dbReference type="ARBA" id="ARBA00022980"/>
    </source>
</evidence>
<dbReference type="InterPro" id="IPR036796">
    <property type="entry name" value="Ribosomal_uL11_N_sf"/>
</dbReference>
<dbReference type="SUPFAM" id="SSF46906">
    <property type="entry name" value="Ribosomal protein L11, C-terminal domain"/>
    <property type="match status" value="1"/>
</dbReference>
<dbReference type="GO" id="GO:0006412">
    <property type="term" value="P:translation"/>
    <property type="evidence" value="ECO:0007669"/>
    <property type="project" value="InterPro"/>
</dbReference>
<dbReference type="InterPro" id="IPR000911">
    <property type="entry name" value="Ribosomal_uL11"/>
</dbReference>
<dbReference type="GO" id="GO:0005840">
    <property type="term" value="C:ribosome"/>
    <property type="evidence" value="ECO:0007669"/>
    <property type="project" value="UniProtKB-KW"/>
</dbReference>
<comment type="caution">
    <text evidence="5">The sequence shown here is derived from an EMBL/GenBank/DDBJ whole genome shotgun (WGS) entry which is preliminary data.</text>
</comment>
<accession>A0A9N9FL20</accession>
<gene>
    <name evidence="5" type="ORF">DEBURN_LOCUS6603</name>
</gene>
<proteinExistence type="inferred from homology"/>
<feature type="domain" description="Large ribosomal subunit protein uL11 C-terminal" evidence="4">
    <location>
        <begin position="49"/>
        <end position="99"/>
    </location>
</feature>
<dbReference type="Pfam" id="PF00298">
    <property type="entry name" value="Ribosomal_L11"/>
    <property type="match status" value="1"/>
</dbReference>
<dbReference type="SMART" id="SM00649">
    <property type="entry name" value="RL11"/>
    <property type="match status" value="1"/>
</dbReference>
<dbReference type="InterPro" id="IPR036769">
    <property type="entry name" value="Ribosomal_uL11_C_sf"/>
</dbReference>
<protein>
    <submittedName>
        <fullName evidence="5">2916_t:CDS:1</fullName>
    </submittedName>
</protein>
<dbReference type="GO" id="GO:1990904">
    <property type="term" value="C:ribonucleoprotein complex"/>
    <property type="evidence" value="ECO:0007669"/>
    <property type="project" value="UniProtKB-KW"/>
</dbReference>
<dbReference type="Proteomes" id="UP000789706">
    <property type="component" value="Unassembled WGS sequence"/>
</dbReference>
<dbReference type="OrthoDB" id="1091498at2759"/>
<reference evidence="5" key="1">
    <citation type="submission" date="2021-06" db="EMBL/GenBank/DDBJ databases">
        <authorList>
            <person name="Kallberg Y."/>
            <person name="Tangrot J."/>
            <person name="Rosling A."/>
        </authorList>
    </citation>
    <scope>NUCLEOTIDE SEQUENCE</scope>
    <source>
        <strain evidence="5">AZ414A</strain>
    </source>
</reference>
<dbReference type="EMBL" id="CAJVPK010000696">
    <property type="protein sequence ID" value="CAG8540860.1"/>
    <property type="molecule type" value="Genomic_DNA"/>
</dbReference>
<name>A0A9N9FL20_9GLOM</name>
<organism evidence="5 6">
    <name type="scientific">Diversispora eburnea</name>
    <dbReference type="NCBI Taxonomy" id="1213867"/>
    <lineage>
        <taxon>Eukaryota</taxon>
        <taxon>Fungi</taxon>
        <taxon>Fungi incertae sedis</taxon>
        <taxon>Mucoromycota</taxon>
        <taxon>Glomeromycotina</taxon>
        <taxon>Glomeromycetes</taxon>
        <taxon>Diversisporales</taxon>
        <taxon>Diversisporaceae</taxon>
        <taxon>Diversispora</taxon>
    </lineage>
</organism>
<evidence type="ECO:0000313" key="6">
    <source>
        <dbReference type="Proteomes" id="UP000789706"/>
    </source>
</evidence>
<dbReference type="SUPFAM" id="SSF54747">
    <property type="entry name" value="Ribosomal L11/L12e N-terminal domain"/>
    <property type="match status" value="1"/>
</dbReference>
<comment type="similarity">
    <text evidence="1">Belongs to the universal ribosomal protein uL11 family.</text>
</comment>
<evidence type="ECO:0000256" key="1">
    <source>
        <dbReference type="ARBA" id="ARBA00010537"/>
    </source>
</evidence>